<dbReference type="AlphaFoldDB" id="A0A7W7Y3X6"/>
<dbReference type="SUPFAM" id="SSF102114">
    <property type="entry name" value="Radical SAM enzymes"/>
    <property type="match status" value="1"/>
</dbReference>
<keyword evidence="4" id="KW-0479">Metal-binding</keyword>
<comment type="cofactor">
    <cofactor evidence="1">
        <name>[4Fe-4S] cluster</name>
        <dbReference type="ChEBI" id="CHEBI:49883"/>
    </cofactor>
</comment>
<evidence type="ECO:0000256" key="6">
    <source>
        <dbReference type="ARBA" id="ARBA00023014"/>
    </source>
</evidence>
<name>A0A7W7Y3X6_9BACT</name>
<dbReference type="RefSeq" id="WP_183730648.1">
    <property type="nucleotide sequence ID" value="NZ_JACHID010000004.1"/>
</dbReference>
<evidence type="ECO:0000313" key="9">
    <source>
        <dbReference type="Proteomes" id="UP000528322"/>
    </source>
</evidence>
<feature type="domain" description="Radical SAM core" evidence="7">
    <location>
        <begin position="19"/>
        <end position="248"/>
    </location>
</feature>
<dbReference type="SFLD" id="SFLDG01083">
    <property type="entry name" value="Uncharacterised_Radical_SAM_Su"/>
    <property type="match status" value="1"/>
</dbReference>
<dbReference type="Pfam" id="PF04055">
    <property type="entry name" value="Radical_SAM"/>
    <property type="match status" value="1"/>
</dbReference>
<dbReference type="GO" id="GO:0051539">
    <property type="term" value="F:4 iron, 4 sulfur cluster binding"/>
    <property type="evidence" value="ECO:0007669"/>
    <property type="project" value="UniProtKB-KW"/>
</dbReference>
<dbReference type="Gene3D" id="3.20.20.70">
    <property type="entry name" value="Aldolase class I"/>
    <property type="match status" value="1"/>
</dbReference>
<keyword evidence="2" id="KW-0004">4Fe-4S</keyword>
<dbReference type="PANTHER" id="PTHR43787:SF11">
    <property type="entry name" value="UPF0026 PROTEIN SLR1464"/>
    <property type="match status" value="1"/>
</dbReference>
<gene>
    <name evidence="8" type="ORF">HNR37_000940</name>
</gene>
<proteinExistence type="predicted"/>
<evidence type="ECO:0000259" key="7">
    <source>
        <dbReference type="PROSITE" id="PS51918"/>
    </source>
</evidence>
<evidence type="ECO:0000256" key="2">
    <source>
        <dbReference type="ARBA" id="ARBA00022485"/>
    </source>
</evidence>
<dbReference type="InterPro" id="IPR036390">
    <property type="entry name" value="WH_DNA-bd_sf"/>
</dbReference>
<evidence type="ECO:0000256" key="5">
    <source>
        <dbReference type="ARBA" id="ARBA00023004"/>
    </source>
</evidence>
<keyword evidence="6" id="KW-0411">Iron-sulfur</keyword>
<dbReference type="InterPro" id="IPR007197">
    <property type="entry name" value="rSAM"/>
</dbReference>
<protein>
    <submittedName>
        <fullName evidence="8">Wyosine [tRNA(Phe)-imidazoG37] synthetase (Radical SAM superfamily)</fullName>
    </submittedName>
</protein>
<dbReference type="SFLD" id="SFLDS00029">
    <property type="entry name" value="Radical_SAM"/>
    <property type="match status" value="1"/>
</dbReference>
<accession>A0A7W7Y3X6</accession>
<comment type="caution">
    <text evidence="8">The sequence shown here is derived from an EMBL/GenBank/DDBJ whole genome shotgun (WGS) entry which is preliminary data.</text>
</comment>
<dbReference type="PANTHER" id="PTHR43787">
    <property type="entry name" value="FEMO COFACTOR BIOSYNTHESIS PROTEIN NIFB-RELATED"/>
    <property type="match status" value="1"/>
</dbReference>
<dbReference type="InterPro" id="IPR013785">
    <property type="entry name" value="Aldolase_TIM"/>
</dbReference>
<dbReference type="Proteomes" id="UP000528322">
    <property type="component" value="Unassembled WGS sequence"/>
</dbReference>
<organism evidence="8 9">
    <name type="scientific">Desulfurispira natronophila</name>
    <dbReference type="NCBI Taxonomy" id="682562"/>
    <lineage>
        <taxon>Bacteria</taxon>
        <taxon>Pseudomonadati</taxon>
        <taxon>Chrysiogenota</taxon>
        <taxon>Chrysiogenia</taxon>
        <taxon>Chrysiogenales</taxon>
        <taxon>Chrysiogenaceae</taxon>
        <taxon>Desulfurispira</taxon>
    </lineage>
</organism>
<sequence>MGKDITMPDSHLFGPLPSRRLGLSLGINLLPHKTCTEDCIYCECGSTTRLDCQRQEFVPLSELKQELKSFLETQPRLDFITFAGSGEPLLYSRFGELVDYLKEHWPQHPICLLTNGTLLTDRSLWAECKHLDLIVPSIDAASPEIFQRINRPAAGIDIRSVLSSLAEFSQQFTGEIWIEVLIVPGVNDSPSELQAIASACQSIRHQRIQLGTVDRPGAVTDLPRASGKQLQDIARHYFPAAQIVSRPEPGTTPSQADDTHLCDSEMEKALHRLLQVRPCTKEDLVSTIGKGKQRQVQRVLQKLEREGFIVCHKGFYRWCR</sequence>
<dbReference type="InterPro" id="IPR058240">
    <property type="entry name" value="rSAM_sf"/>
</dbReference>
<dbReference type="GO" id="GO:0003824">
    <property type="term" value="F:catalytic activity"/>
    <property type="evidence" value="ECO:0007669"/>
    <property type="project" value="InterPro"/>
</dbReference>
<dbReference type="InterPro" id="IPR040084">
    <property type="entry name" value="GTPase_Obg"/>
</dbReference>
<dbReference type="EMBL" id="JACHID010000004">
    <property type="protein sequence ID" value="MBB5021628.1"/>
    <property type="molecule type" value="Genomic_DNA"/>
</dbReference>
<evidence type="ECO:0000313" key="8">
    <source>
        <dbReference type="EMBL" id="MBB5021628.1"/>
    </source>
</evidence>
<keyword evidence="3" id="KW-0949">S-adenosyl-L-methionine</keyword>
<evidence type="ECO:0000256" key="3">
    <source>
        <dbReference type="ARBA" id="ARBA00022691"/>
    </source>
</evidence>
<reference evidence="8 9" key="1">
    <citation type="submission" date="2020-08" db="EMBL/GenBank/DDBJ databases">
        <title>Genomic Encyclopedia of Type Strains, Phase IV (KMG-IV): sequencing the most valuable type-strain genomes for metagenomic binning, comparative biology and taxonomic classification.</title>
        <authorList>
            <person name="Goeker M."/>
        </authorList>
    </citation>
    <scope>NUCLEOTIDE SEQUENCE [LARGE SCALE GENOMIC DNA]</scope>
    <source>
        <strain evidence="8 9">DSM 22071</strain>
    </source>
</reference>
<dbReference type="CDD" id="cd01335">
    <property type="entry name" value="Radical_SAM"/>
    <property type="match status" value="1"/>
</dbReference>
<dbReference type="PROSITE" id="PS51918">
    <property type="entry name" value="RADICAL_SAM"/>
    <property type="match status" value="1"/>
</dbReference>
<dbReference type="SFLD" id="SFLDG01067">
    <property type="entry name" value="SPASM/twitch_domain_containing"/>
    <property type="match status" value="1"/>
</dbReference>
<evidence type="ECO:0000256" key="4">
    <source>
        <dbReference type="ARBA" id="ARBA00022723"/>
    </source>
</evidence>
<keyword evidence="5" id="KW-0408">Iron</keyword>
<dbReference type="SUPFAM" id="SSF46785">
    <property type="entry name" value="Winged helix' DNA-binding domain"/>
    <property type="match status" value="1"/>
</dbReference>
<keyword evidence="9" id="KW-1185">Reference proteome</keyword>
<evidence type="ECO:0000256" key="1">
    <source>
        <dbReference type="ARBA" id="ARBA00001966"/>
    </source>
</evidence>
<dbReference type="GO" id="GO:0046872">
    <property type="term" value="F:metal ion binding"/>
    <property type="evidence" value="ECO:0007669"/>
    <property type="project" value="UniProtKB-KW"/>
</dbReference>